<dbReference type="AlphaFoldDB" id="A0A3M3XF54"/>
<name>A0A3M3XF54_9PSED</name>
<evidence type="ECO:0000313" key="1">
    <source>
        <dbReference type="EMBL" id="RMO68706.1"/>
    </source>
</evidence>
<reference evidence="3 4" key="1">
    <citation type="submission" date="2018-08" db="EMBL/GenBank/DDBJ databases">
        <title>Recombination of ecologically and evolutionarily significant loci maintains genetic cohesion in the Pseudomonas syringae species complex.</title>
        <authorList>
            <person name="Dillon M."/>
            <person name="Thakur S."/>
            <person name="Almeida R.N.D."/>
            <person name="Weir B.S."/>
            <person name="Guttman D.S."/>
        </authorList>
    </citation>
    <scope>NUCLEOTIDE SEQUENCE [LARGE SCALE GENOMIC DNA]</scope>
    <source>
        <strain evidence="1 4">ICMP 2732</strain>
        <strain evidence="2 3">ICMP 8670</strain>
    </source>
</reference>
<proteinExistence type="predicted"/>
<protein>
    <submittedName>
        <fullName evidence="1">Uncharacterized protein</fullName>
    </submittedName>
</protein>
<organism evidence="1 4">
    <name type="scientific">Pseudomonas syringae pv. primulae</name>
    <dbReference type="NCBI Taxonomy" id="251707"/>
    <lineage>
        <taxon>Bacteria</taxon>
        <taxon>Pseudomonadati</taxon>
        <taxon>Pseudomonadota</taxon>
        <taxon>Gammaproteobacteria</taxon>
        <taxon>Pseudomonadales</taxon>
        <taxon>Pseudomonadaceae</taxon>
        <taxon>Pseudomonas</taxon>
    </lineage>
</organism>
<dbReference type="EMBL" id="RBRQ01000143">
    <property type="protein sequence ID" value="RMR10864.1"/>
    <property type="molecule type" value="Genomic_DNA"/>
</dbReference>
<evidence type="ECO:0000313" key="4">
    <source>
        <dbReference type="Proteomes" id="UP000281350"/>
    </source>
</evidence>
<gene>
    <name evidence="2" type="ORF">ALP92_102543</name>
    <name evidence="1" type="ORF">ALQ36_102532</name>
</gene>
<evidence type="ECO:0000313" key="2">
    <source>
        <dbReference type="EMBL" id="RMR10864.1"/>
    </source>
</evidence>
<comment type="caution">
    <text evidence="1">The sequence shown here is derived from an EMBL/GenBank/DDBJ whole genome shotgun (WGS) entry which is preliminary data.</text>
</comment>
<sequence>MRFLMPAVEANLGTHQTRTDPEFGFFDCRHWHPSPLQKTCTDQLCCTTYPHHRGIGIQVKFFVEGFEGCAQLFSCQCVGVGYVPHHIYAATQRHALPAVTAHK</sequence>
<dbReference type="Proteomes" id="UP000276615">
    <property type="component" value="Unassembled WGS sequence"/>
</dbReference>
<dbReference type="EMBL" id="RBPY01000187">
    <property type="protein sequence ID" value="RMO68706.1"/>
    <property type="molecule type" value="Genomic_DNA"/>
</dbReference>
<accession>A0A3M3XF54</accession>
<dbReference type="Proteomes" id="UP000281350">
    <property type="component" value="Unassembled WGS sequence"/>
</dbReference>
<evidence type="ECO:0000313" key="3">
    <source>
        <dbReference type="Proteomes" id="UP000276615"/>
    </source>
</evidence>